<gene>
    <name evidence="1" type="ORF">g.163859</name>
</gene>
<accession>A0A2S2Q2H1</accession>
<sequence>MYITTVCSIPMFVLIHGPLDNFSCFPYENYLYDIKKSIKSIKHHLQEIYNRIIEKQNVLYDELPFQLLSQSPTLSNEIKYNTSSLIFKTTDTLFEKIILPISNILINVLQEKDRNIILKDGRIVSVHHIVQPYKKPIQLFVKQFFNYSESTTQPLSSFKIGVYILNTSQISEMFHISLENIKFKCFFVRLSNESAFISTLCHTA</sequence>
<organism evidence="1">
    <name type="scientific">Sipha flava</name>
    <name type="common">yellow sugarcane aphid</name>
    <dbReference type="NCBI Taxonomy" id="143950"/>
    <lineage>
        <taxon>Eukaryota</taxon>
        <taxon>Metazoa</taxon>
        <taxon>Ecdysozoa</taxon>
        <taxon>Arthropoda</taxon>
        <taxon>Hexapoda</taxon>
        <taxon>Insecta</taxon>
        <taxon>Pterygota</taxon>
        <taxon>Neoptera</taxon>
        <taxon>Paraneoptera</taxon>
        <taxon>Hemiptera</taxon>
        <taxon>Sternorrhyncha</taxon>
        <taxon>Aphidomorpha</taxon>
        <taxon>Aphidoidea</taxon>
        <taxon>Aphididae</taxon>
        <taxon>Sipha</taxon>
    </lineage>
</organism>
<dbReference type="AlphaFoldDB" id="A0A2S2Q2H1"/>
<dbReference type="EMBL" id="GGMS01002638">
    <property type="protein sequence ID" value="MBY71841.1"/>
    <property type="molecule type" value="Transcribed_RNA"/>
</dbReference>
<proteinExistence type="predicted"/>
<evidence type="ECO:0000313" key="1">
    <source>
        <dbReference type="EMBL" id="MBY71841.1"/>
    </source>
</evidence>
<dbReference type="OrthoDB" id="6609937at2759"/>
<name>A0A2S2Q2H1_9HEMI</name>
<reference evidence="1" key="1">
    <citation type="submission" date="2018-04" db="EMBL/GenBank/DDBJ databases">
        <title>Transcriptome assembly of Sipha flava.</title>
        <authorList>
            <person name="Scully E.D."/>
            <person name="Geib S.M."/>
            <person name="Palmer N.A."/>
            <person name="Koch K."/>
            <person name="Bradshaw J."/>
            <person name="Heng-Moss T."/>
            <person name="Sarath G."/>
        </authorList>
    </citation>
    <scope>NUCLEOTIDE SEQUENCE</scope>
</reference>
<protein>
    <submittedName>
        <fullName evidence="1">Uncharacterized protein</fullName>
    </submittedName>
</protein>